<name>A0A7J7CYK3_TRIWF</name>
<dbReference type="InterPro" id="IPR000266">
    <property type="entry name" value="Ribosomal_uS17"/>
</dbReference>
<keyword evidence="15" id="KW-1185">Reference proteome</keyword>
<proteinExistence type="inferred from homology"/>
<dbReference type="InterPro" id="IPR019984">
    <property type="entry name" value="Ribosomal_uS17_bact/chlr"/>
</dbReference>
<dbReference type="PANTHER" id="PTHR10744:SF7">
    <property type="entry name" value="SMALL RIBOSOMAL SUBUNIT PROTEIN US17C"/>
    <property type="match status" value="1"/>
</dbReference>
<evidence type="ECO:0000256" key="12">
    <source>
        <dbReference type="RuleBase" id="RU003872"/>
    </source>
</evidence>
<dbReference type="GO" id="GO:0006412">
    <property type="term" value="P:translation"/>
    <property type="evidence" value="ECO:0007669"/>
    <property type="project" value="InterPro"/>
</dbReference>
<keyword evidence="3" id="KW-0150">Chloroplast</keyword>
<sequence length="157" mass="17307">MLLASSLNSLKLSNPFLHGTTLSKPSPTPPPPSLSRPSFMPPIRALKSMQGKVVCATNNKTIAVEVTRLAPHPKYKRRVRKKKKYQAHDEDNQFKVGDIVQLLKSRPISKTKAFVATPVQVRKKNKEKKEEGEGGEEGGSQELGIPLESEQGEVLQA</sequence>
<evidence type="ECO:0000256" key="13">
    <source>
        <dbReference type="SAM" id="MobiDB-lite"/>
    </source>
</evidence>
<keyword evidence="5" id="KW-0699">rRNA-binding</keyword>
<dbReference type="OrthoDB" id="274752at2759"/>
<organism evidence="14 15">
    <name type="scientific">Tripterygium wilfordii</name>
    <name type="common">Thunder God vine</name>
    <dbReference type="NCBI Taxonomy" id="458696"/>
    <lineage>
        <taxon>Eukaryota</taxon>
        <taxon>Viridiplantae</taxon>
        <taxon>Streptophyta</taxon>
        <taxon>Embryophyta</taxon>
        <taxon>Tracheophyta</taxon>
        <taxon>Spermatophyta</taxon>
        <taxon>Magnoliopsida</taxon>
        <taxon>eudicotyledons</taxon>
        <taxon>Gunneridae</taxon>
        <taxon>Pentapetalae</taxon>
        <taxon>rosids</taxon>
        <taxon>fabids</taxon>
        <taxon>Celastrales</taxon>
        <taxon>Celastraceae</taxon>
        <taxon>Tripterygium</taxon>
    </lineage>
</organism>
<dbReference type="PROSITE" id="PS00056">
    <property type="entry name" value="RIBOSOMAL_S17"/>
    <property type="match status" value="1"/>
</dbReference>
<dbReference type="PANTHER" id="PTHR10744">
    <property type="entry name" value="40S RIBOSOMAL PROTEIN S11 FAMILY MEMBER"/>
    <property type="match status" value="1"/>
</dbReference>
<dbReference type="AlphaFoldDB" id="A0A7J7CYK3"/>
<comment type="caution">
    <text evidence="14">The sequence shown here is derived from an EMBL/GenBank/DDBJ whole genome shotgun (WGS) entry which is preliminary data.</text>
</comment>
<evidence type="ECO:0000256" key="10">
    <source>
        <dbReference type="ARBA" id="ARBA00035251"/>
    </source>
</evidence>
<dbReference type="InParanoid" id="A0A7J7CYK3"/>
<dbReference type="HAMAP" id="MF_01345_B">
    <property type="entry name" value="Ribosomal_uS17_B"/>
    <property type="match status" value="1"/>
</dbReference>
<dbReference type="Gene3D" id="2.40.50.140">
    <property type="entry name" value="Nucleic acid-binding proteins"/>
    <property type="match status" value="1"/>
</dbReference>
<keyword evidence="8 12" id="KW-0689">Ribosomal protein</keyword>
<feature type="region of interest" description="Disordered" evidence="13">
    <location>
        <begin position="13"/>
        <end position="41"/>
    </location>
</feature>
<dbReference type="NCBIfam" id="NF004123">
    <property type="entry name" value="PRK05610.1"/>
    <property type="match status" value="1"/>
</dbReference>
<evidence type="ECO:0000256" key="4">
    <source>
        <dbReference type="ARBA" id="ARBA00022640"/>
    </source>
</evidence>
<keyword evidence="6" id="KW-0694">RNA-binding</keyword>
<evidence type="ECO:0000256" key="3">
    <source>
        <dbReference type="ARBA" id="ARBA00022528"/>
    </source>
</evidence>
<dbReference type="Pfam" id="PF00366">
    <property type="entry name" value="Ribosomal_S17"/>
    <property type="match status" value="1"/>
</dbReference>
<evidence type="ECO:0000313" key="14">
    <source>
        <dbReference type="EMBL" id="KAF5739154.1"/>
    </source>
</evidence>
<dbReference type="SUPFAM" id="SSF50249">
    <property type="entry name" value="Nucleic acid-binding proteins"/>
    <property type="match status" value="1"/>
</dbReference>
<dbReference type="GO" id="GO:0009507">
    <property type="term" value="C:chloroplast"/>
    <property type="evidence" value="ECO:0007669"/>
    <property type="project" value="UniProtKB-SubCell"/>
</dbReference>
<dbReference type="PRINTS" id="PR00973">
    <property type="entry name" value="RIBOSOMALS17"/>
</dbReference>
<dbReference type="GO" id="GO:0019843">
    <property type="term" value="F:rRNA binding"/>
    <property type="evidence" value="ECO:0007669"/>
    <property type="project" value="UniProtKB-KW"/>
</dbReference>
<feature type="region of interest" description="Disordered" evidence="13">
    <location>
        <begin position="120"/>
        <end position="157"/>
    </location>
</feature>
<evidence type="ECO:0000256" key="8">
    <source>
        <dbReference type="ARBA" id="ARBA00022980"/>
    </source>
</evidence>
<keyword evidence="7" id="KW-0809">Transit peptide</keyword>
<comment type="similarity">
    <text evidence="2 12">Belongs to the universal ribosomal protein uS17 family.</text>
</comment>
<dbReference type="InterPro" id="IPR012340">
    <property type="entry name" value="NA-bd_OB-fold"/>
</dbReference>
<dbReference type="CDD" id="cd00364">
    <property type="entry name" value="Ribosomal_uS17"/>
    <property type="match status" value="1"/>
</dbReference>
<dbReference type="FunCoup" id="A0A7J7CYK3">
    <property type="interactions" value="631"/>
</dbReference>
<dbReference type="Proteomes" id="UP000593562">
    <property type="component" value="Unassembled WGS sequence"/>
</dbReference>
<keyword evidence="9 12" id="KW-0687">Ribonucleoprotein</keyword>
<dbReference type="InterPro" id="IPR019979">
    <property type="entry name" value="Ribosomal_uS17_CS"/>
</dbReference>
<dbReference type="GO" id="GO:0003735">
    <property type="term" value="F:structural constituent of ribosome"/>
    <property type="evidence" value="ECO:0007669"/>
    <property type="project" value="InterPro"/>
</dbReference>
<keyword evidence="4" id="KW-0934">Plastid</keyword>
<evidence type="ECO:0000256" key="6">
    <source>
        <dbReference type="ARBA" id="ARBA00022884"/>
    </source>
</evidence>
<gene>
    <name evidence="14" type="ORF">HS088_TW12G00354</name>
</gene>
<evidence type="ECO:0000313" key="15">
    <source>
        <dbReference type="Proteomes" id="UP000593562"/>
    </source>
</evidence>
<accession>A0A7J7CYK3</accession>
<comment type="subcellular location">
    <subcellularLocation>
        <location evidence="1">Plastid</location>
        <location evidence="1">Chloroplast</location>
    </subcellularLocation>
</comment>
<evidence type="ECO:0000256" key="2">
    <source>
        <dbReference type="ARBA" id="ARBA00010254"/>
    </source>
</evidence>
<protein>
    <recommendedName>
        <fullName evidence="10">Small ribosomal subunit protein uS17c</fullName>
    </recommendedName>
    <alternativeName>
        <fullName evidence="11">30S ribosomal protein S17, chloroplastic</fullName>
    </alternativeName>
</protein>
<evidence type="ECO:0000256" key="7">
    <source>
        <dbReference type="ARBA" id="ARBA00022946"/>
    </source>
</evidence>
<evidence type="ECO:0000256" key="5">
    <source>
        <dbReference type="ARBA" id="ARBA00022730"/>
    </source>
</evidence>
<dbReference type="NCBIfam" id="TIGR03635">
    <property type="entry name" value="uS17_bact"/>
    <property type="match status" value="1"/>
</dbReference>
<dbReference type="GO" id="GO:0005840">
    <property type="term" value="C:ribosome"/>
    <property type="evidence" value="ECO:0007669"/>
    <property type="project" value="UniProtKB-KW"/>
</dbReference>
<evidence type="ECO:0000256" key="9">
    <source>
        <dbReference type="ARBA" id="ARBA00023274"/>
    </source>
</evidence>
<dbReference type="GO" id="GO:1990904">
    <property type="term" value="C:ribonucleoprotein complex"/>
    <property type="evidence" value="ECO:0007669"/>
    <property type="project" value="UniProtKB-KW"/>
</dbReference>
<reference evidence="14 15" key="1">
    <citation type="journal article" date="2020" name="Nat. Commun.">
        <title>Genome of Tripterygium wilfordii and identification of cytochrome P450 involved in triptolide biosynthesis.</title>
        <authorList>
            <person name="Tu L."/>
            <person name="Su P."/>
            <person name="Zhang Z."/>
            <person name="Gao L."/>
            <person name="Wang J."/>
            <person name="Hu T."/>
            <person name="Zhou J."/>
            <person name="Zhang Y."/>
            <person name="Zhao Y."/>
            <person name="Liu Y."/>
            <person name="Song Y."/>
            <person name="Tong Y."/>
            <person name="Lu Y."/>
            <person name="Yang J."/>
            <person name="Xu C."/>
            <person name="Jia M."/>
            <person name="Peters R.J."/>
            <person name="Huang L."/>
            <person name="Gao W."/>
        </authorList>
    </citation>
    <scope>NUCLEOTIDE SEQUENCE [LARGE SCALE GENOMIC DNA]</scope>
    <source>
        <strain evidence="15">cv. XIE 37</strain>
        <tissue evidence="14">Leaf</tissue>
    </source>
</reference>
<evidence type="ECO:0000256" key="11">
    <source>
        <dbReference type="ARBA" id="ARBA00035308"/>
    </source>
</evidence>
<dbReference type="EMBL" id="JAAARO010000012">
    <property type="protein sequence ID" value="KAF5739154.1"/>
    <property type="molecule type" value="Genomic_DNA"/>
</dbReference>
<evidence type="ECO:0000256" key="1">
    <source>
        <dbReference type="ARBA" id="ARBA00004229"/>
    </source>
</evidence>